<dbReference type="EMBL" id="DXBY01000305">
    <property type="protein sequence ID" value="HIZ37619.1"/>
    <property type="molecule type" value="Genomic_DNA"/>
</dbReference>
<evidence type="ECO:0000313" key="12">
    <source>
        <dbReference type="Proteomes" id="UP000824037"/>
    </source>
</evidence>
<protein>
    <submittedName>
        <fullName evidence="11">TRAP transporter small permease</fullName>
    </submittedName>
</protein>
<feature type="transmembrane region" description="Helical" evidence="9">
    <location>
        <begin position="14"/>
        <end position="32"/>
    </location>
</feature>
<feature type="domain" description="Tripartite ATP-independent periplasmic transporters DctQ component" evidence="10">
    <location>
        <begin position="26"/>
        <end position="155"/>
    </location>
</feature>
<evidence type="ECO:0000313" key="11">
    <source>
        <dbReference type="EMBL" id="HIZ37619.1"/>
    </source>
</evidence>
<evidence type="ECO:0000256" key="8">
    <source>
        <dbReference type="ARBA" id="ARBA00038436"/>
    </source>
</evidence>
<keyword evidence="2" id="KW-0813">Transport</keyword>
<dbReference type="Proteomes" id="UP000824037">
    <property type="component" value="Unassembled WGS sequence"/>
</dbReference>
<dbReference type="GO" id="GO:0005886">
    <property type="term" value="C:plasma membrane"/>
    <property type="evidence" value="ECO:0007669"/>
    <property type="project" value="UniProtKB-SubCell"/>
</dbReference>
<comment type="similarity">
    <text evidence="8">Belongs to the TRAP transporter small permease family.</text>
</comment>
<evidence type="ECO:0000256" key="6">
    <source>
        <dbReference type="ARBA" id="ARBA00022989"/>
    </source>
</evidence>
<reference evidence="11" key="1">
    <citation type="journal article" date="2021" name="PeerJ">
        <title>Extensive microbial diversity within the chicken gut microbiome revealed by metagenomics and culture.</title>
        <authorList>
            <person name="Gilroy R."/>
            <person name="Ravi A."/>
            <person name="Getino M."/>
            <person name="Pursley I."/>
            <person name="Horton D.L."/>
            <person name="Alikhan N.F."/>
            <person name="Baker D."/>
            <person name="Gharbi K."/>
            <person name="Hall N."/>
            <person name="Watson M."/>
            <person name="Adriaenssens E.M."/>
            <person name="Foster-Nyarko E."/>
            <person name="Jarju S."/>
            <person name="Secka A."/>
            <person name="Antonio M."/>
            <person name="Oren A."/>
            <person name="Chaudhuri R.R."/>
            <person name="La Ragione R."/>
            <person name="Hildebrand F."/>
            <person name="Pallen M.J."/>
        </authorList>
    </citation>
    <scope>NUCLEOTIDE SEQUENCE</scope>
    <source>
        <strain evidence="11">ChiGjej4B4-7305</strain>
    </source>
</reference>
<dbReference type="PANTHER" id="PTHR35011:SF2">
    <property type="entry name" value="2,3-DIKETO-L-GULONATE TRAP TRANSPORTER SMALL PERMEASE PROTEIN YIAM"/>
    <property type="match status" value="1"/>
</dbReference>
<evidence type="ECO:0000256" key="5">
    <source>
        <dbReference type="ARBA" id="ARBA00022692"/>
    </source>
</evidence>
<accession>A0A9D2EH59</accession>
<dbReference type="PANTHER" id="PTHR35011">
    <property type="entry name" value="2,3-DIKETO-L-GULONATE TRAP TRANSPORTER SMALL PERMEASE PROTEIN YIAM"/>
    <property type="match status" value="1"/>
</dbReference>
<keyword evidence="5 9" id="KW-0812">Transmembrane</keyword>
<dbReference type="GO" id="GO:0022857">
    <property type="term" value="F:transmembrane transporter activity"/>
    <property type="evidence" value="ECO:0007669"/>
    <property type="project" value="TreeGrafter"/>
</dbReference>
<proteinExistence type="inferred from homology"/>
<dbReference type="InterPro" id="IPR055348">
    <property type="entry name" value="DctQ"/>
</dbReference>
<evidence type="ECO:0000259" key="10">
    <source>
        <dbReference type="Pfam" id="PF04290"/>
    </source>
</evidence>
<dbReference type="InterPro" id="IPR007387">
    <property type="entry name" value="TRAP_DctQ"/>
</dbReference>
<evidence type="ECO:0000256" key="1">
    <source>
        <dbReference type="ARBA" id="ARBA00004429"/>
    </source>
</evidence>
<comment type="caution">
    <text evidence="11">The sequence shown here is derived from an EMBL/GenBank/DDBJ whole genome shotgun (WGS) entry which is preliminary data.</text>
</comment>
<keyword evidence="6 9" id="KW-1133">Transmembrane helix</keyword>
<feature type="transmembrane region" description="Helical" evidence="9">
    <location>
        <begin position="130"/>
        <end position="148"/>
    </location>
</feature>
<evidence type="ECO:0000256" key="9">
    <source>
        <dbReference type="SAM" id="Phobius"/>
    </source>
</evidence>
<evidence type="ECO:0000256" key="2">
    <source>
        <dbReference type="ARBA" id="ARBA00022448"/>
    </source>
</evidence>
<evidence type="ECO:0000256" key="3">
    <source>
        <dbReference type="ARBA" id="ARBA00022475"/>
    </source>
</evidence>
<reference evidence="11" key="2">
    <citation type="submission" date="2021-04" db="EMBL/GenBank/DDBJ databases">
        <authorList>
            <person name="Gilroy R."/>
        </authorList>
    </citation>
    <scope>NUCLEOTIDE SEQUENCE</scope>
    <source>
        <strain evidence="11">ChiGjej4B4-7305</strain>
    </source>
</reference>
<evidence type="ECO:0000256" key="4">
    <source>
        <dbReference type="ARBA" id="ARBA00022519"/>
    </source>
</evidence>
<keyword evidence="4" id="KW-0997">Cell inner membrane</keyword>
<dbReference type="GO" id="GO:0015740">
    <property type="term" value="P:C4-dicarboxylate transport"/>
    <property type="evidence" value="ECO:0007669"/>
    <property type="project" value="TreeGrafter"/>
</dbReference>
<sequence>MRALDAFHHGLNVFLRWFCVILFAVMVALVLAQVTTRFFGISAPWTEVSARYAFIWQGVIGAAYVIGEKDDVAIDWLVNKMPVTAVRGVSILAHLIVAFFAVWIMIYGGYANVSAGWTSIVQLLPVTQGQIFLVVPIAGALIAIYSLLHIIDLLRKPAAEITEGGDTDLDNLMDEGL</sequence>
<dbReference type="Pfam" id="PF04290">
    <property type="entry name" value="DctQ"/>
    <property type="match status" value="1"/>
</dbReference>
<keyword evidence="3" id="KW-1003">Cell membrane</keyword>
<keyword evidence="7 9" id="KW-0472">Membrane</keyword>
<name>A0A9D2EH59_9MICO</name>
<gene>
    <name evidence="11" type="ORF">H9815_17720</name>
</gene>
<dbReference type="AlphaFoldDB" id="A0A9D2EH59"/>
<comment type="subcellular location">
    <subcellularLocation>
        <location evidence="1">Cell inner membrane</location>
        <topology evidence="1">Multi-pass membrane protein</topology>
    </subcellularLocation>
</comment>
<organism evidence="11 12">
    <name type="scientific">Candidatus Ruania gallistercoris</name>
    <dbReference type="NCBI Taxonomy" id="2838746"/>
    <lineage>
        <taxon>Bacteria</taxon>
        <taxon>Bacillati</taxon>
        <taxon>Actinomycetota</taxon>
        <taxon>Actinomycetes</taxon>
        <taxon>Micrococcales</taxon>
        <taxon>Ruaniaceae</taxon>
        <taxon>Ruania</taxon>
    </lineage>
</organism>
<feature type="transmembrane region" description="Helical" evidence="9">
    <location>
        <begin position="89"/>
        <end position="110"/>
    </location>
</feature>
<evidence type="ECO:0000256" key="7">
    <source>
        <dbReference type="ARBA" id="ARBA00023136"/>
    </source>
</evidence>